<evidence type="ECO:0000256" key="5">
    <source>
        <dbReference type="ARBA" id="ARBA00022598"/>
    </source>
</evidence>
<evidence type="ECO:0000313" key="13">
    <source>
        <dbReference type="EMBL" id="SHK21150.1"/>
    </source>
</evidence>
<dbReference type="Pfam" id="PF17956">
    <property type="entry name" value="NAPRTase_C"/>
    <property type="match status" value="1"/>
</dbReference>
<comment type="catalytic activity">
    <reaction evidence="8 9">
        <text>5-phospho-alpha-D-ribose 1-diphosphate + nicotinate + ATP + H2O = nicotinate beta-D-ribonucleotide + ADP + phosphate + diphosphate</text>
        <dbReference type="Rhea" id="RHEA:36163"/>
        <dbReference type="ChEBI" id="CHEBI:15377"/>
        <dbReference type="ChEBI" id="CHEBI:30616"/>
        <dbReference type="ChEBI" id="CHEBI:32544"/>
        <dbReference type="ChEBI" id="CHEBI:33019"/>
        <dbReference type="ChEBI" id="CHEBI:43474"/>
        <dbReference type="ChEBI" id="CHEBI:57502"/>
        <dbReference type="ChEBI" id="CHEBI:58017"/>
        <dbReference type="ChEBI" id="CHEBI:456216"/>
        <dbReference type="EC" id="6.3.4.21"/>
    </reaction>
</comment>
<dbReference type="GO" id="GO:0005829">
    <property type="term" value="C:cytosol"/>
    <property type="evidence" value="ECO:0007669"/>
    <property type="project" value="TreeGrafter"/>
</dbReference>
<feature type="domain" description="Nicotinate phosphoribosyltransferase C-terminal" evidence="12">
    <location>
        <begin position="361"/>
        <end position="473"/>
    </location>
</feature>
<evidence type="ECO:0000256" key="3">
    <source>
        <dbReference type="ARBA" id="ARBA00013236"/>
    </source>
</evidence>
<evidence type="ECO:0000256" key="4">
    <source>
        <dbReference type="ARBA" id="ARBA00022553"/>
    </source>
</evidence>
<dbReference type="OrthoDB" id="9770610at2"/>
<dbReference type="RefSeq" id="WP_073110868.1">
    <property type="nucleotide sequence ID" value="NZ_FQZY01000035.1"/>
</dbReference>
<dbReference type="GO" id="GO:0034355">
    <property type="term" value="P:NAD+ biosynthetic process via the salvage pathway"/>
    <property type="evidence" value="ECO:0007669"/>
    <property type="project" value="TreeGrafter"/>
</dbReference>
<reference evidence="13 14" key="1">
    <citation type="submission" date="2016-11" db="EMBL/GenBank/DDBJ databases">
        <authorList>
            <person name="Jaros S."/>
            <person name="Januszkiewicz K."/>
            <person name="Wedrychowicz H."/>
        </authorList>
    </citation>
    <scope>NUCLEOTIDE SEQUENCE [LARGE SCALE GENOMIC DNA]</scope>
    <source>
        <strain evidence="13 14">DSM 15480</strain>
    </source>
</reference>
<evidence type="ECO:0000256" key="6">
    <source>
        <dbReference type="ARBA" id="ARBA00022642"/>
    </source>
</evidence>
<evidence type="ECO:0000256" key="1">
    <source>
        <dbReference type="ARBA" id="ARBA00004952"/>
    </source>
</evidence>
<keyword evidence="4" id="KW-0597">Phosphoprotein</keyword>
<dbReference type="InterPro" id="IPR006405">
    <property type="entry name" value="Nic_PRibTrfase_pncB"/>
</dbReference>
<dbReference type="InterPro" id="IPR013785">
    <property type="entry name" value="Aldolase_TIM"/>
</dbReference>
<comment type="function">
    <text evidence="9">Catalyzes the first step in the biosynthesis of NAD from nicotinic acid, the ATP-dependent synthesis of beta-nicotinate D-ribonucleotide from nicotinate and 5-phospho-D-ribose 1-phosphate.</text>
</comment>
<comment type="PTM">
    <text evidence="9">Transiently phosphorylated on a His residue during the reaction cycle. Phosphorylation strongly increases the affinity for substrates and increases the rate of nicotinate D-ribonucleotide production. Dephosphorylation regenerates the low-affinity form of the enzyme, leading to product release.</text>
</comment>
<dbReference type="Pfam" id="PF04095">
    <property type="entry name" value="NAPRTase"/>
    <property type="match status" value="1"/>
</dbReference>
<protein>
    <recommendedName>
        <fullName evidence="3 9">Nicotinate phosphoribosyltransferase</fullName>
        <ecNumber evidence="3 9">6.3.4.21</ecNumber>
    </recommendedName>
</protein>
<comment type="similarity">
    <text evidence="2 9">Belongs to the NAPRTase family.</text>
</comment>
<proteinExistence type="inferred from homology"/>
<dbReference type="EC" id="6.3.4.21" evidence="3 9"/>
<keyword evidence="14" id="KW-1185">Reference proteome</keyword>
<dbReference type="GO" id="GO:0047280">
    <property type="term" value="F:nicotinamide phosphoribosyltransferase activity"/>
    <property type="evidence" value="ECO:0007669"/>
    <property type="project" value="UniProtKB-ARBA"/>
</dbReference>
<dbReference type="InterPro" id="IPR041619">
    <property type="entry name" value="NAPRTase_C"/>
</dbReference>
<sequence length="486" mass="54455">MSAKNLTLLTDLYELTMMQGYFETQADETVVFDAYFRENPERSGYSIMAGLEQVIEYIKKLNFSYEDVEYLRSLGIFKEEFLHYLSGFHFSGDIYAIPEGTVVFPKEPLVKVVAPIMEAQLVETAILNIINHQCLIATKTSRIVSAAQGDGIMEFGLRRAQGPDAGLYGARAAMIAGCVGTSNVLAGKMFDVPVKGTHAHSWIMSFKDEYTAFKTYADLYPSACILLVDTYDTLKSGIPNAIRVFTEMREAGIDLTFYGIRLDSGDLAYLSKKARKMLDAAGFPDAVISASNDLDEYLIHDLKMQGAAINSWGVGTNLITSKGCPSFGGVYKLAAISNDNGEFIPRIKISENTEKITNPGNKTIYRIYDKETGKMRGDLICFVGEEYDIEKDLTLFDPVDTWKKTRLKGGTYTMREILLPVFQNGSCVYDSPSVMEIAAYCTKEKETLWDETKRLFNPHKVYVDLSKKLYNVKQELLSQMSDDEDQ</sequence>
<dbReference type="PIRSF" id="PIRSF000484">
    <property type="entry name" value="NAPRT"/>
    <property type="match status" value="1"/>
</dbReference>
<keyword evidence="5 9" id="KW-0436">Ligase</keyword>
<dbReference type="NCBIfam" id="NF009131">
    <property type="entry name" value="PRK12484.1"/>
    <property type="match status" value="1"/>
</dbReference>
<evidence type="ECO:0000256" key="2">
    <source>
        <dbReference type="ARBA" id="ARBA00010897"/>
    </source>
</evidence>
<accession>A0A1M6QM27</accession>
<dbReference type="PANTHER" id="PTHR11098:SF1">
    <property type="entry name" value="NICOTINATE PHOSPHORIBOSYLTRANSFERASE"/>
    <property type="match status" value="1"/>
</dbReference>
<dbReference type="Proteomes" id="UP000184301">
    <property type="component" value="Unassembled WGS sequence"/>
</dbReference>
<dbReference type="FunFam" id="3.20.20.70:FF:000076">
    <property type="entry name" value="Nicotinate phosphoribosyltransferase"/>
    <property type="match status" value="1"/>
</dbReference>
<evidence type="ECO:0000259" key="12">
    <source>
        <dbReference type="Pfam" id="PF17956"/>
    </source>
</evidence>
<evidence type="ECO:0000256" key="8">
    <source>
        <dbReference type="ARBA" id="ARBA00048668"/>
    </source>
</evidence>
<dbReference type="InterPro" id="IPR007229">
    <property type="entry name" value="Nic_PRibTrfase-Fam"/>
</dbReference>
<dbReference type="GO" id="GO:0004516">
    <property type="term" value="F:nicotinate phosphoribosyltransferase activity"/>
    <property type="evidence" value="ECO:0007669"/>
    <property type="project" value="UniProtKB-UniRule"/>
</dbReference>
<gene>
    <name evidence="13" type="ORF">SAMN02745243_02462</name>
</gene>
<dbReference type="Pfam" id="PF17767">
    <property type="entry name" value="NAPRTase_N"/>
    <property type="match status" value="1"/>
</dbReference>
<keyword evidence="7 9" id="KW-0808">Transferase</keyword>
<dbReference type="UniPathway" id="UPA00253">
    <property type="reaction ID" value="UER00457"/>
</dbReference>
<dbReference type="Gene3D" id="3.20.20.70">
    <property type="entry name" value="Aldolase class I"/>
    <property type="match status" value="1"/>
</dbReference>
<feature type="domain" description="Nicotinate/nicotinamide phosphoribosyltransferase" evidence="10">
    <location>
        <begin position="152"/>
        <end position="319"/>
    </location>
</feature>
<dbReference type="InterPro" id="IPR041525">
    <property type="entry name" value="N/Namide_PRibTrfase"/>
</dbReference>
<keyword evidence="6 9" id="KW-0662">Pyridine nucleotide biosynthesis</keyword>
<organism evidence="13 14">
    <name type="scientific">Hespellia stercorisuis DSM 15480</name>
    <dbReference type="NCBI Taxonomy" id="1121950"/>
    <lineage>
        <taxon>Bacteria</taxon>
        <taxon>Bacillati</taxon>
        <taxon>Bacillota</taxon>
        <taxon>Clostridia</taxon>
        <taxon>Lachnospirales</taxon>
        <taxon>Lachnospiraceae</taxon>
        <taxon>Hespellia</taxon>
    </lineage>
</organism>
<dbReference type="NCBIfam" id="NF006695">
    <property type="entry name" value="PRK09243.1-2"/>
    <property type="match status" value="1"/>
</dbReference>
<dbReference type="CDD" id="cd01570">
    <property type="entry name" value="NAPRTase_A"/>
    <property type="match status" value="1"/>
</dbReference>
<evidence type="ECO:0000259" key="10">
    <source>
        <dbReference type="Pfam" id="PF04095"/>
    </source>
</evidence>
<dbReference type="NCBIfam" id="TIGR01513">
    <property type="entry name" value="NAPRTase_put"/>
    <property type="match status" value="1"/>
</dbReference>
<dbReference type="Gene3D" id="3.20.140.10">
    <property type="entry name" value="nicotinate phosphoribosyltransferase"/>
    <property type="match status" value="1"/>
</dbReference>
<name>A0A1M6QM27_9FIRM</name>
<dbReference type="SUPFAM" id="SSF51690">
    <property type="entry name" value="Nicotinate/Quinolinate PRTase C-terminal domain-like"/>
    <property type="match status" value="1"/>
</dbReference>
<evidence type="ECO:0000259" key="11">
    <source>
        <dbReference type="Pfam" id="PF17767"/>
    </source>
</evidence>
<evidence type="ECO:0000256" key="9">
    <source>
        <dbReference type="RuleBase" id="RU365100"/>
    </source>
</evidence>
<dbReference type="EMBL" id="FQZY01000035">
    <property type="protein sequence ID" value="SHK21150.1"/>
    <property type="molecule type" value="Genomic_DNA"/>
</dbReference>
<dbReference type="InterPro" id="IPR040727">
    <property type="entry name" value="NAPRTase_N"/>
</dbReference>
<dbReference type="PANTHER" id="PTHR11098">
    <property type="entry name" value="NICOTINATE PHOSPHORIBOSYLTRANSFERASE"/>
    <property type="match status" value="1"/>
</dbReference>
<feature type="domain" description="Nicotinate phosphoribosyltransferase N-terminal" evidence="11">
    <location>
        <begin position="8"/>
        <end position="131"/>
    </location>
</feature>
<dbReference type="AlphaFoldDB" id="A0A1M6QM27"/>
<dbReference type="SUPFAM" id="SSF54675">
    <property type="entry name" value="Nicotinate/Quinolinate PRTase N-terminal domain-like"/>
    <property type="match status" value="1"/>
</dbReference>
<dbReference type="STRING" id="1121950.SAMN02745243_02462"/>
<keyword evidence="13" id="KW-0328">Glycosyltransferase</keyword>
<evidence type="ECO:0000256" key="7">
    <source>
        <dbReference type="ARBA" id="ARBA00022679"/>
    </source>
</evidence>
<dbReference type="InterPro" id="IPR036068">
    <property type="entry name" value="Nicotinate_pribotase-like_C"/>
</dbReference>
<comment type="pathway">
    <text evidence="1 9">Cofactor biosynthesis; NAD(+) biosynthesis; nicotinate D-ribonucleotide from nicotinate: step 1/1.</text>
</comment>
<evidence type="ECO:0000313" key="14">
    <source>
        <dbReference type="Proteomes" id="UP000184301"/>
    </source>
</evidence>